<dbReference type="PANTHER" id="PTHR11733">
    <property type="entry name" value="ZINC METALLOPROTEASE FAMILY M13 NEPRILYSIN-RELATED"/>
    <property type="match status" value="1"/>
</dbReference>
<keyword evidence="8" id="KW-0732">Signal</keyword>
<dbReference type="InterPro" id="IPR000718">
    <property type="entry name" value="Peptidase_M13"/>
</dbReference>
<evidence type="ECO:0000259" key="10">
    <source>
        <dbReference type="Pfam" id="PF05649"/>
    </source>
</evidence>
<dbReference type="SUPFAM" id="SSF55486">
    <property type="entry name" value="Metalloproteases ('zincins'), catalytic domain"/>
    <property type="match status" value="1"/>
</dbReference>
<evidence type="ECO:0000256" key="1">
    <source>
        <dbReference type="ARBA" id="ARBA00001947"/>
    </source>
</evidence>
<evidence type="ECO:0000256" key="8">
    <source>
        <dbReference type="SAM" id="SignalP"/>
    </source>
</evidence>
<evidence type="ECO:0000256" key="2">
    <source>
        <dbReference type="ARBA" id="ARBA00007357"/>
    </source>
</evidence>
<dbReference type="InterPro" id="IPR024079">
    <property type="entry name" value="MetalloPept_cat_dom_sf"/>
</dbReference>
<feature type="chain" id="PRO_5035156114" description="Endothelin-converting enzyme 1" evidence="8">
    <location>
        <begin position="26"/>
        <end position="721"/>
    </location>
</feature>
<dbReference type="InterPro" id="IPR008753">
    <property type="entry name" value="Peptidase_M13_N"/>
</dbReference>
<dbReference type="PROSITE" id="PS51885">
    <property type="entry name" value="NEPRILYSIN"/>
    <property type="match status" value="1"/>
</dbReference>
<dbReference type="InterPro" id="IPR018497">
    <property type="entry name" value="Peptidase_M13_C"/>
</dbReference>
<dbReference type="GO" id="GO:0016485">
    <property type="term" value="P:protein processing"/>
    <property type="evidence" value="ECO:0007669"/>
    <property type="project" value="TreeGrafter"/>
</dbReference>
<keyword evidence="4" id="KW-0479">Metal-binding</keyword>
<dbReference type="Pfam" id="PF05649">
    <property type="entry name" value="Peptidase_M13_N"/>
    <property type="match status" value="1"/>
</dbReference>
<keyword evidence="6" id="KW-0862">Zinc</keyword>
<protein>
    <recommendedName>
        <fullName evidence="13">Endothelin-converting enzyme 1</fullName>
    </recommendedName>
</protein>
<name>A0A8J2RZ81_9CRUS</name>
<dbReference type="Proteomes" id="UP000789390">
    <property type="component" value="Unassembled WGS sequence"/>
</dbReference>
<organism evidence="11 12">
    <name type="scientific">Daphnia galeata</name>
    <dbReference type="NCBI Taxonomy" id="27404"/>
    <lineage>
        <taxon>Eukaryota</taxon>
        <taxon>Metazoa</taxon>
        <taxon>Ecdysozoa</taxon>
        <taxon>Arthropoda</taxon>
        <taxon>Crustacea</taxon>
        <taxon>Branchiopoda</taxon>
        <taxon>Diplostraca</taxon>
        <taxon>Cladocera</taxon>
        <taxon>Anomopoda</taxon>
        <taxon>Daphniidae</taxon>
        <taxon>Daphnia</taxon>
    </lineage>
</organism>
<dbReference type="AlphaFoldDB" id="A0A8J2RZ81"/>
<dbReference type="PRINTS" id="PR00786">
    <property type="entry name" value="NEPRILYSIN"/>
</dbReference>
<comment type="caution">
    <text evidence="11">The sequence shown here is derived from an EMBL/GenBank/DDBJ whole genome shotgun (WGS) entry which is preliminary data.</text>
</comment>
<dbReference type="PANTHER" id="PTHR11733:SF237">
    <property type="entry name" value="NEPRILYSIN-LIKE 4"/>
    <property type="match status" value="1"/>
</dbReference>
<keyword evidence="5" id="KW-0378">Hydrolase</keyword>
<dbReference type="GO" id="GO:0005886">
    <property type="term" value="C:plasma membrane"/>
    <property type="evidence" value="ECO:0007669"/>
    <property type="project" value="TreeGrafter"/>
</dbReference>
<feature type="signal peptide" evidence="8">
    <location>
        <begin position="1"/>
        <end position="25"/>
    </location>
</feature>
<gene>
    <name evidence="11" type="ORF">DGAL_LOCUS12878</name>
</gene>
<dbReference type="GO" id="GO:0004222">
    <property type="term" value="F:metalloendopeptidase activity"/>
    <property type="evidence" value="ECO:0007669"/>
    <property type="project" value="InterPro"/>
</dbReference>
<evidence type="ECO:0000313" key="12">
    <source>
        <dbReference type="Proteomes" id="UP000789390"/>
    </source>
</evidence>
<evidence type="ECO:0000313" key="11">
    <source>
        <dbReference type="EMBL" id="CAH0109400.1"/>
    </source>
</evidence>
<evidence type="ECO:0000256" key="3">
    <source>
        <dbReference type="ARBA" id="ARBA00022670"/>
    </source>
</evidence>
<keyword evidence="7" id="KW-0482">Metalloprotease</keyword>
<sequence>MASNKYGFHFYFAIGFVMLQSFTHGLPISSDPNMAAAIQLTESMDPTANPCQDFFQYACGGWIKKNPIPTSKSGWSQFDIMYQKLTHILKDILQEKNSANDAIPLKLAREMYTDCMNTHAIETLGLTPLTNYLAKFGGWPMTLNHWDESKFNWKNTTVSVLTTFNLHILISVFNDLDSNNTEMSSIYVDQDSLSLPRSVLVNLADNPEIKTAYTKLIFESAKAVKNWLKSDVTDAQIKADVDAVLKFESQLAMITVSDENRHNNTRMYNPMSLVELQNWTDDVPMTKSNSRTKVNWQEYLNDIYSLVNITIPMTERVIVVETDYLKQFVHLLDKTPHRVLANYVLWRIVDALSVYTNQRMSELQFDFAKVYEGVSQPISRSSKCVDIINDLLGFALSSVYVEKVMDDEALDEVTTMVTNLKRAFKSMVIENSWMDTETKLTATEKVDAMIEFVGYPDWIKNKTALEDYYDGIMNTSTGSHFYNIQQVNAYLSQNDFSFLRDKVDRNVWNDKPTTVNAFYFGSTNSISFPAAVLQTPYFAKGRSPAISYGAMGSMIGHEITHGFDDQGRQSDKNGNTAQWWTEKTLEKYQERTKCFIDQYSNYTVLNGSKLNGVNTQSENIADNGGVREAFRAYRYYVAAHGGTDSSKFENLTPEQVFFLAYANSFCGVTTPEELSNLVETDPHSPHRYRVIGTLSNNEDFVREFKCGAGTPMNRLNKCVLW</sequence>
<keyword evidence="3" id="KW-0645">Protease</keyword>
<evidence type="ECO:0000256" key="5">
    <source>
        <dbReference type="ARBA" id="ARBA00022801"/>
    </source>
</evidence>
<proteinExistence type="inferred from homology"/>
<keyword evidence="12" id="KW-1185">Reference proteome</keyword>
<feature type="domain" description="Peptidase M13 C-terminal" evidence="9">
    <location>
        <begin position="516"/>
        <end position="718"/>
    </location>
</feature>
<evidence type="ECO:0000256" key="4">
    <source>
        <dbReference type="ARBA" id="ARBA00022723"/>
    </source>
</evidence>
<comment type="cofactor">
    <cofactor evidence="1">
        <name>Zn(2+)</name>
        <dbReference type="ChEBI" id="CHEBI:29105"/>
    </cofactor>
</comment>
<evidence type="ECO:0000256" key="7">
    <source>
        <dbReference type="ARBA" id="ARBA00023049"/>
    </source>
</evidence>
<dbReference type="GO" id="GO:0046872">
    <property type="term" value="F:metal ion binding"/>
    <property type="evidence" value="ECO:0007669"/>
    <property type="project" value="UniProtKB-KW"/>
</dbReference>
<dbReference type="Gene3D" id="1.10.1380.10">
    <property type="entry name" value="Neutral endopeptidase , domain2"/>
    <property type="match status" value="1"/>
</dbReference>
<reference evidence="11" key="1">
    <citation type="submission" date="2021-11" db="EMBL/GenBank/DDBJ databases">
        <authorList>
            <person name="Schell T."/>
        </authorList>
    </citation>
    <scope>NUCLEOTIDE SEQUENCE</scope>
    <source>
        <strain evidence="11">M5</strain>
    </source>
</reference>
<dbReference type="OrthoDB" id="6475849at2759"/>
<dbReference type="Gene3D" id="3.40.390.10">
    <property type="entry name" value="Collagenase (Catalytic Domain)"/>
    <property type="match status" value="1"/>
</dbReference>
<dbReference type="CDD" id="cd08662">
    <property type="entry name" value="M13"/>
    <property type="match status" value="1"/>
</dbReference>
<feature type="domain" description="Peptidase M13 N-terminal" evidence="10">
    <location>
        <begin position="50"/>
        <end position="456"/>
    </location>
</feature>
<dbReference type="EMBL" id="CAKKLH010000292">
    <property type="protein sequence ID" value="CAH0109400.1"/>
    <property type="molecule type" value="Genomic_DNA"/>
</dbReference>
<evidence type="ECO:0008006" key="13">
    <source>
        <dbReference type="Google" id="ProtNLM"/>
    </source>
</evidence>
<comment type="similarity">
    <text evidence="2">Belongs to the peptidase M13 family.</text>
</comment>
<dbReference type="Pfam" id="PF01431">
    <property type="entry name" value="Peptidase_M13"/>
    <property type="match status" value="1"/>
</dbReference>
<evidence type="ECO:0000259" key="9">
    <source>
        <dbReference type="Pfam" id="PF01431"/>
    </source>
</evidence>
<evidence type="ECO:0000256" key="6">
    <source>
        <dbReference type="ARBA" id="ARBA00022833"/>
    </source>
</evidence>
<dbReference type="InterPro" id="IPR042089">
    <property type="entry name" value="Peptidase_M13_dom_2"/>
</dbReference>
<accession>A0A8J2RZ81</accession>